<evidence type="ECO:0000259" key="5">
    <source>
        <dbReference type="PROSITE" id="PS50076"/>
    </source>
</evidence>
<comment type="caution">
    <text evidence="7">The sequence shown here is derived from an EMBL/GenBank/DDBJ whole genome shotgun (WGS) entry which is preliminary data.</text>
</comment>
<dbReference type="SUPFAM" id="SSF46565">
    <property type="entry name" value="Chaperone J-domain"/>
    <property type="match status" value="1"/>
</dbReference>
<feature type="domain" description="J" evidence="5">
    <location>
        <begin position="9"/>
        <end position="71"/>
    </location>
</feature>
<keyword evidence="4" id="KW-0408">Iron</keyword>
<keyword evidence="2" id="KW-0479">Metal-binding</keyword>
<name>A0AA38IN77_9CUCU</name>
<dbReference type="Pfam" id="PF05207">
    <property type="entry name" value="Zn_ribbon_CSL"/>
    <property type="match status" value="1"/>
</dbReference>
<evidence type="ECO:0000256" key="4">
    <source>
        <dbReference type="ARBA" id="ARBA00023004"/>
    </source>
</evidence>
<dbReference type="InterPro" id="IPR036671">
    <property type="entry name" value="DPH_MB_sf"/>
</dbReference>
<dbReference type="SUPFAM" id="SSF144217">
    <property type="entry name" value="CSL zinc finger"/>
    <property type="match status" value="1"/>
</dbReference>
<dbReference type="InterPro" id="IPR001623">
    <property type="entry name" value="DnaJ_domain"/>
</dbReference>
<comment type="similarity">
    <text evidence="1">Belongs to the DPH4 family.</text>
</comment>
<evidence type="ECO:0000256" key="2">
    <source>
        <dbReference type="ARBA" id="ARBA00022723"/>
    </source>
</evidence>
<dbReference type="PANTHER" id="PTHR45255">
    <property type="entry name" value="DNAJ HOMOLOG SUBFAMILY C MEMBER 24"/>
    <property type="match status" value="1"/>
</dbReference>
<proteinExistence type="inferred from homology"/>
<reference evidence="7" key="1">
    <citation type="journal article" date="2023" name="G3 (Bethesda)">
        <title>Whole genome assemblies of Zophobas morio and Tenebrio molitor.</title>
        <authorList>
            <person name="Kaur S."/>
            <person name="Stinson S.A."/>
            <person name="diCenzo G.C."/>
        </authorList>
    </citation>
    <scope>NUCLEOTIDE SEQUENCE</scope>
    <source>
        <strain evidence="7">QUZm001</strain>
    </source>
</reference>
<evidence type="ECO:0000256" key="1">
    <source>
        <dbReference type="ARBA" id="ARBA00006169"/>
    </source>
</evidence>
<dbReference type="InterPro" id="IPR007872">
    <property type="entry name" value="DPH_MB_dom"/>
</dbReference>
<dbReference type="Gene3D" id="1.10.287.110">
    <property type="entry name" value="DnaJ domain"/>
    <property type="match status" value="1"/>
</dbReference>
<keyword evidence="8" id="KW-1185">Reference proteome</keyword>
<dbReference type="PROSITE" id="PS50076">
    <property type="entry name" value="DNAJ_2"/>
    <property type="match status" value="1"/>
</dbReference>
<sequence length="135" mass="15814">MTDKLNDVDYYSVLNCDKSASYKELKQNYQVLIRKYHPDKCAGSPNHFITIDKAWKTLKDEKLRTQYDTYLQTQAEFDSAVVFAQLAKSDLIFNKENLMNYPCRCGSSFVIYQEYIEEEECLVECNECSNCLLIK</sequence>
<protein>
    <submittedName>
        <fullName evidence="7">Uncharacterized protein</fullName>
    </submittedName>
</protein>
<feature type="domain" description="DPH-type MB" evidence="6">
    <location>
        <begin position="101"/>
        <end position="135"/>
    </location>
</feature>
<dbReference type="Gene3D" id="3.10.660.10">
    <property type="entry name" value="DPH Zinc finger"/>
    <property type="match status" value="1"/>
</dbReference>
<gene>
    <name evidence="7" type="ORF">Zmor_011701</name>
</gene>
<dbReference type="AlphaFoldDB" id="A0AA38IN77"/>
<dbReference type="GO" id="GO:0001671">
    <property type="term" value="F:ATPase activator activity"/>
    <property type="evidence" value="ECO:0007669"/>
    <property type="project" value="TreeGrafter"/>
</dbReference>
<evidence type="ECO:0000256" key="3">
    <source>
        <dbReference type="ARBA" id="ARBA00022833"/>
    </source>
</evidence>
<dbReference type="InterPro" id="IPR036869">
    <property type="entry name" value="J_dom_sf"/>
</dbReference>
<evidence type="ECO:0000313" key="8">
    <source>
        <dbReference type="Proteomes" id="UP001168821"/>
    </source>
</evidence>
<dbReference type="SMART" id="SM00271">
    <property type="entry name" value="DnaJ"/>
    <property type="match status" value="1"/>
</dbReference>
<dbReference type="Pfam" id="PF00226">
    <property type="entry name" value="DnaJ"/>
    <property type="match status" value="1"/>
</dbReference>
<keyword evidence="3" id="KW-0862">Zinc</keyword>
<dbReference type="EMBL" id="JALNTZ010000003">
    <property type="protein sequence ID" value="KAJ3660045.1"/>
    <property type="molecule type" value="Genomic_DNA"/>
</dbReference>
<dbReference type="PRINTS" id="PR00625">
    <property type="entry name" value="JDOMAIN"/>
</dbReference>
<dbReference type="GO" id="GO:0008198">
    <property type="term" value="F:ferrous iron binding"/>
    <property type="evidence" value="ECO:0007669"/>
    <property type="project" value="TreeGrafter"/>
</dbReference>
<dbReference type="CDD" id="cd06257">
    <property type="entry name" value="DnaJ"/>
    <property type="match status" value="1"/>
</dbReference>
<evidence type="ECO:0000313" key="7">
    <source>
        <dbReference type="EMBL" id="KAJ3660045.1"/>
    </source>
</evidence>
<accession>A0AA38IN77</accession>
<dbReference type="PANTHER" id="PTHR45255:SF1">
    <property type="entry name" value="DNAJ HOMOLOG SUBFAMILY C MEMBER 24"/>
    <property type="match status" value="1"/>
</dbReference>
<dbReference type="PROSITE" id="PS51074">
    <property type="entry name" value="DPH_MB"/>
    <property type="match status" value="1"/>
</dbReference>
<evidence type="ECO:0000259" key="6">
    <source>
        <dbReference type="PROSITE" id="PS51074"/>
    </source>
</evidence>
<organism evidence="7 8">
    <name type="scientific">Zophobas morio</name>
    <dbReference type="NCBI Taxonomy" id="2755281"/>
    <lineage>
        <taxon>Eukaryota</taxon>
        <taxon>Metazoa</taxon>
        <taxon>Ecdysozoa</taxon>
        <taxon>Arthropoda</taxon>
        <taxon>Hexapoda</taxon>
        <taxon>Insecta</taxon>
        <taxon>Pterygota</taxon>
        <taxon>Neoptera</taxon>
        <taxon>Endopterygota</taxon>
        <taxon>Coleoptera</taxon>
        <taxon>Polyphaga</taxon>
        <taxon>Cucujiformia</taxon>
        <taxon>Tenebrionidae</taxon>
        <taxon>Zophobas</taxon>
    </lineage>
</organism>
<dbReference type="Proteomes" id="UP001168821">
    <property type="component" value="Unassembled WGS sequence"/>
</dbReference>